<name>A0A4D4LTP9_STRAX</name>
<dbReference type="Gene3D" id="2.60.120.260">
    <property type="entry name" value="Galactose-binding domain-like"/>
    <property type="match status" value="1"/>
</dbReference>
<feature type="chain" id="PRO_5020279356" description="CBM6/CBM35/CBM36-like 1 domain-containing protein" evidence="1">
    <location>
        <begin position="36"/>
        <end position="232"/>
    </location>
</feature>
<dbReference type="InterPro" id="IPR012334">
    <property type="entry name" value="Pectin_lyas_fold"/>
</dbReference>
<evidence type="ECO:0000313" key="4">
    <source>
        <dbReference type="Proteomes" id="UP000302139"/>
    </source>
</evidence>
<dbReference type="Proteomes" id="UP000302139">
    <property type="component" value="Unassembled WGS sequence"/>
</dbReference>
<proteinExistence type="predicted"/>
<dbReference type="InterPro" id="IPR011050">
    <property type="entry name" value="Pectin_lyase_fold/virulence"/>
</dbReference>
<dbReference type="SUPFAM" id="SSF51126">
    <property type="entry name" value="Pectin lyase-like"/>
    <property type="match status" value="1"/>
</dbReference>
<comment type="caution">
    <text evidence="3">The sequence shown here is derived from an EMBL/GenBank/DDBJ whole genome shotgun (WGS) entry which is preliminary data.</text>
</comment>
<reference evidence="3 4" key="1">
    <citation type="submission" date="2019-04" db="EMBL/GenBank/DDBJ databases">
        <title>Draft genome sequences of Streptomyces avermitilis NBRC 14893.</title>
        <authorList>
            <person name="Komaki H."/>
            <person name="Tamura T."/>
            <person name="Hosoyama A."/>
        </authorList>
    </citation>
    <scope>NUCLEOTIDE SEQUENCE [LARGE SCALE GENOMIC DNA]</scope>
    <source>
        <strain evidence="3 4">NBRC 14893</strain>
    </source>
</reference>
<evidence type="ECO:0000259" key="2">
    <source>
        <dbReference type="Pfam" id="PF22815"/>
    </source>
</evidence>
<gene>
    <name evidence="3" type="ORF">SAV14893_008460</name>
</gene>
<protein>
    <recommendedName>
        <fullName evidence="2">CBM6/CBM35/CBM36-like 1 domain-containing protein</fullName>
    </recommendedName>
</protein>
<sequence length="232" mass="23653">MHSNSLRYVRRMSAIGAAVALAAGLLVALAPAAHAAAGADLPFTSVEAESATTTGTKIGPDHTQGTIASEASGRQAVRLGAGQRVEFTVPRAANAVNVSYNVPDGQSGALNVYVNGTKLAKTLAVTSKYSYVDTSWIAGAKTHHFFDNARLLLGQNVQPGDKIAVEAVSTQVTVDVADFEQVAAAATKPAGAVSVTDKGADPSGQGDSTQAFRNAIAAAQGEWCGSRRATTG</sequence>
<dbReference type="AlphaFoldDB" id="A0A4D4LTP9"/>
<dbReference type="Pfam" id="PF22815">
    <property type="entry name" value="CatAgl_D1"/>
    <property type="match status" value="1"/>
</dbReference>
<dbReference type="EMBL" id="BJHX01000001">
    <property type="protein sequence ID" value="GDY61453.1"/>
    <property type="molecule type" value="Genomic_DNA"/>
</dbReference>
<evidence type="ECO:0000313" key="3">
    <source>
        <dbReference type="EMBL" id="GDY61453.1"/>
    </source>
</evidence>
<feature type="signal peptide" evidence="1">
    <location>
        <begin position="1"/>
        <end position="35"/>
    </location>
</feature>
<keyword evidence="1" id="KW-0732">Signal</keyword>
<accession>A0A4D4LTP9</accession>
<feature type="domain" description="CBM6/CBM35/CBM36-like 1" evidence="2">
    <location>
        <begin position="40"/>
        <end position="182"/>
    </location>
</feature>
<dbReference type="InterPro" id="IPR033801">
    <property type="entry name" value="CBM6-CBM35-CBM36-like_1"/>
</dbReference>
<evidence type="ECO:0000256" key="1">
    <source>
        <dbReference type="SAM" id="SignalP"/>
    </source>
</evidence>
<organism evidence="3 4">
    <name type="scientific">Streptomyces avermitilis</name>
    <dbReference type="NCBI Taxonomy" id="33903"/>
    <lineage>
        <taxon>Bacteria</taxon>
        <taxon>Bacillati</taxon>
        <taxon>Actinomycetota</taxon>
        <taxon>Actinomycetes</taxon>
        <taxon>Kitasatosporales</taxon>
        <taxon>Streptomycetaceae</taxon>
        <taxon>Streptomyces</taxon>
    </lineage>
</organism>
<dbReference type="Gene3D" id="2.160.20.10">
    <property type="entry name" value="Single-stranded right-handed beta-helix, Pectin lyase-like"/>
    <property type="match status" value="1"/>
</dbReference>